<sequence length="158" mass="17624">MYRHPLLAVILLASSSMAAAQYIWLDEHGVKQLSDRPPPPNVPRQRIVKMPSKTVFNPYAEPEVAAKDATQPPSVAERNAAFNQRQRDAAQQASQAADDATRHADQRANCDAARHNQMALDQGLRLSTFDKTGQRAYMSDAEREELRKNAQKVLADCK</sequence>
<proteinExistence type="predicted"/>
<dbReference type="AlphaFoldDB" id="A0A6L8MFI5"/>
<name>A0A6L8MFI5_9BURK</name>
<evidence type="ECO:0000256" key="2">
    <source>
        <dbReference type="SAM" id="SignalP"/>
    </source>
</evidence>
<feature type="chain" id="PRO_5026888525" evidence="2">
    <location>
        <begin position="19"/>
        <end position="158"/>
    </location>
</feature>
<dbReference type="Proteomes" id="UP000474565">
    <property type="component" value="Unassembled WGS sequence"/>
</dbReference>
<dbReference type="RefSeq" id="WP_161018438.1">
    <property type="nucleotide sequence ID" value="NZ_WWCP01000002.1"/>
</dbReference>
<organism evidence="4 5">
    <name type="scientific">Duganella lactea</name>
    <dbReference type="NCBI Taxonomy" id="2692173"/>
    <lineage>
        <taxon>Bacteria</taxon>
        <taxon>Pseudomonadati</taxon>
        <taxon>Pseudomonadota</taxon>
        <taxon>Betaproteobacteria</taxon>
        <taxon>Burkholderiales</taxon>
        <taxon>Oxalobacteraceae</taxon>
        <taxon>Telluria group</taxon>
        <taxon>Duganella</taxon>
    </lineage>
</organism>
<feature type="domain" description="DUF4124" evidence="3">
    <location>
        <begin position="11"/>
        <end position="55"/>
    </location>
</feature>
<feature type="compositionally biased region" description="Basic and acidic residues" evidence="1">
    <location>
        <begin position="99"/>
        <end position="114"/>
    </location>
</feature>
<protein>
    <submittedName>
        <fullName evidence="4">DUF4124 domain-containing protein</fullName>
    </submittedName>
</protein>
<dbReference type="InterPro" id="IPR025392">
    <property type="entry name" value="DUF4124"/>
</dbReference>
<comment type="caution">
    <text evidence="4">The sequence shown here is derived from an EMBL/GenBank/DDBJ whole genome shotgun (WGS) entry which is preliminary data.</text>
</comment>
<evidence type="ECO:0000259" key="3">
    <source>
        <dbReference type="Pfam" id="PF13511"/>
    </source>
</evidence>
<evidence type="ECO:0000313" key="4">
    <source>
        <dbReference type="EMBL" id="MYM81149.1"/>
    </source>
</evidence>
<evidence type="ECO:0000256" key="1">
    <source>
        <dbReference type="SAM" id="MobiDB-lite"/>
    </source>
</evidence>
<evidence type="ECO:0000313" key="5">
    <source>
        <dbReference type="Proteomes" id="UP000474565"/>
    </source>
</evidence>
<dbReference type="EMBL" id="WWCP01000002">
    <property type="protein sequence ID" value="MYM81149.1"/>
    <property type="molecule type" value="Genomic_DNA"/>
</dbReference>
<reference evidence="4 5" key="1">
    <citation type="submission" date="2019-12" db="EMBL/GenBank/DDBJ databases">
        <title>Novel species isolated from a subtropical stream in China.</title>
        <authorList>
            <person name="Lu H."/>
        </authorList>
    </citation>
    <scope>NUCLEOTIDE SEQUENCE [LARGE SCALE GENOMIC DNA]</scope>
    <source>
        <strain evidence="4 5">FT50W</strain>
    </source>
</reference>
<dbReference type="Pfam" id="PF13511">
    <property type="entry name" value="DUF4124"/>
    <property type="match status" value="1"/>
</dbReference>
<keyword evidence="2" id="KW-0732">Signal</keyword>
<feature type="compositionally biased region" description="Low complexity" evidence="1">
    <location>
        <begin position="78"/>
        <end position="98"/>
    </location>
</feature>
<feature type="region of interest" description="Disordered" evidence="1">
    <location>
        <begin position="59"/>
        <end position="125"/>
    </location>
</feature>
<accession>A0A6L8MFI5</accession>
<feature type="signal peptide" evidence="2">
    <location>
        <begin position="1"/>
        <end position="18"/>
    </location>
</feature>
<gene>
    <name evidence="4" type="ORF">GTP44_04155</name>
</gene>